<dbReference type="GO" id="GO:0003824">
    <property type="term" value="F:catalytic activity"/>
    <property type="evidence" value="ECO:0007669"/>
    <property type="project" value="InterPro"/>
</dbReference>
<dbReference type="Gene3D" id="3.20.20.60">
    <property type="entry name" value="Phosphoenolpyruvate-binding domains"/>
    <property type="match status" value="1"/>
</dbReference>
<gene>
    <name evidence="5" type="ORF">SE17_24670</name>
</gene>
<proteinExistence type="predicted"/>
<dbReference type="GO" id="GO:0000287">
    <property type="term" value="F:magnesium ion binding"/>
    <property type="evidence" value="ECO:0007669"/>
    <property type="project" value="TreeGrafter"/>
</dbReference>
<feature type="domain" description="HpcH/HpaI aldolase/citrate lyase" evidence="4">
    <location>
        <begin position="10"/>
        <end position="161"/>
    </location>
</feature>
<dbReference type="PANTHER" id="PTHR32308">
    <property type="entry name" value="LYASE BETA SUBUNIT, PUTATIVE (AFU_ORTHOLOGUE AFUA_4G13030)-RELATED"/>
    <property type="match status" value="1"/>
</dbReference>
<dbReference type="InterPro" id="IPR005000">
    <property type="entry name" value="Aldolase/citrate-lyase_domain"/>
</dbReference>
<comment type="cofactor">
    <cofactor evidence="1">
        <name>Mg(2+)</name>
        <dbReference type="ChEBI" id="CHEBI:18420"/>
    </cofactor>
</comment>
<dbReference type="SUPFAM" id="SSF51621">
    <property type="entry name" value="Phosphoenolpyruvate/pyruvate domain"/>
    <property type="match status" value="1"/>
</dbReference>
<dbReference type="EMBL" id="LJCR01001197">
    <property type="protein sequence ID" value="KPV50823.1"/>
    <property type="molecule type" value="Genomic_DNA"/>
</dbReference>
<evidence type="ECO:0000256" key="2">
    <source>
        <dbReference type="ARBA" id="ARBA00022723"/>
    </source>
</evidence>
<dbReference type="GO" id="GO:0006107">
    <property type="term" value="P:oxaloacetate metabolic process"/>
    <property type="evidence" value="ECO:0007669"/>
    <property type="project" value="TreeGrafter"/>
</dbReference>
<name>A0A0P9CYY1_9CHLR</name>
<evidence type="ECO:0000313" key="6">
    <source>
        <dbReference type="Proteomes" id="UP000050509"/>
    </source>
</evidence>
<feature type="non-terminal residue" evidence="5">
    <location>
        <position position="162"/>
    </location>
</feature>
<evidence type="ECO:0000313" key="5">
    <source>
        <dbReference type="EMBL" id="KPV50823.1"/>
    </source>
</evidence>
<keyword evidence="3" id="KW-0460">Magnesium</keyword>
<dbReference type="InterPro" id="IPR015813">
    <property type="entry name" value="Pyrv/PenolPyrv_kinase-like_dom"/>
</dbReference>
<evidence type="ECO:0000256" key="1">
    <source>
        <dbReference type="ARBA" id="ARBA00001946"/>
    </source>
</evidence>
<dbReference type="Pfam" id="PF03328">
    <property type="entry name" value="HpcH_HpaI"/>
    <property type="match status" value="1"/>
</dbReference>
<dbReference type="AlphaFoldDB" id="A0A0P9CYY1"/>
<keyword evidence="2" id="KW-0479">Metal-binding</keyword>
<reference evidence="5 6" key="1">
    <citation type="submission" date="2015-09" db="EMBL/GenBank/DDBJ databases">
        <title>Draft genome sequence of Kouleothrix aurantiaca JCM 19913.</title>
        <authorList>
            <person name="Hemp J."/>
        </authorList>
    </citation>
    <scope>NUCLEOTIDE SEQUENCE [LARGE SCALE GENOMIC DNA]</scope>
    <source>
        <strain evidence="5 6">COM-B</strain>
    </source>
</reference>
<evidence type="ECO:0000256" key="3">
    <source>
        <dbReference type="ARBA" id="ARBA00022842"/>
    </source>
</evidence>
<evidence type="ECO:0000259" key="4">
    <source>
        <dbReference type="Pfam" id="PF03328"/>
    </source>
</evidence>
<dbReference type="PANTHER" id="PTHR32308:SF10">
    <property type="entry name" value="CITRATE LYASE SUBUNIT BETA"/>
    <property type="match status" value="1"/>
</dbReference>
<organism evidence="5 6">
    <name type="scientific">Kouleothrix aurantiaca</name>
    <dbReference type="NCBI Taxonomy" id="186479"/>
    <lineage>
        <taxon>Bacteria</taxon>
        <taxon>Bacillati</taxon>
        <taxon>Chloroflexota</taxon>
        <taxon>Chloroflexia</taxon>
        <taxon>Chloroflexales</taxon>
        <taxon>Roseiflexineae</taxon>
        <taxon>Roseiflexaceae</taxon>
        <taxon>Kouleothrix</taxon>
    </lineage>
</organism>
<dbReference type="Proteomes" id="UP000050509">
    <property type="component" value="Unassembled WGS sequence"/>
</dbReference>
<accession>A0A0P9CYY1</accession>
<dbReference type="InterPro" id="IPR040442">
    <property type="entry name" value="Pyrv_kinase-like_dom_sf"/>
</dbReference>
<dbReference type="PATRIC" id="fig|186479.3.peg.848"/>
<protein>
    <recommendedName>
        <fullName evidence="4">HpcH/HpaI aldolase/citrate lyase domain-containing protein</fullName>
    </recommendedName>
</protein>
<keyword evidence="6" id="KW-1185">Reference proteome</keyword>
<sequence length="162" mass="17670">MYEVPARLARSMLFVPGARPDMIAKAARSAADSICLDLEDSVAPDQKEASRANIIEALHSPGFGPRTRMLRINALDTPYAYRDVIEVVEAAGGQLDLIMLPKTSGARDVQFLDTLLTQIEARQGFTRRVGIEAQIETASGFLWAREIAQSSPRLEALIFGPG</sequence>
<comment type="caution">
    <text evidence="5">The sequence shown here is derived from an EMBL/GenBank/DDBJ whole genome shotgun (WGS) entry which is preliminary data.</text>
</comment>